<name>A0A9W7DHS3_AMBMO</name>
<feature type="region of interest" description="Disordered" evidence="1">
    <location>
        <begin position="444"/>
        <end position="495"/>
    </location>
</feature>
<dbReference type="Proteomes" id="UP001165063">
    <property type="component" value="Unassembled WGS sequence"/>
</dbReference>
<comment type="caution">
    <text evidence="2">The sequence shown here is derived from an EMBL/GenBank/DDBJ whole genome shotgun (WGS) entry which is preliminary data.</text>
</comment>
<protein>
    <submittedName>
        <fullName evidence="2">Unnamed protein product</fullName>
    </submittedName>
</protein>
<dbReference type="EMBL" id="BSXU01003933">
    <property type="protein sequence ID" value="GMG40580.1"/>
    <property type="molecule type" value="Genomic_DNA"/>
</dbReference>
<evidence type="ECO:0000313" key="2">
    <source>
        <dbReference type="EMBL" id="GMG40580.1"/>
    </source>
</evidence>
<sequence>MVSPIGSIDQSDLTNPMNYNHQTLNSNTGRSQPQNQAQNSLPPLNSIFAPVHGTTTPHELIPARLGAQPVFEPSSYVSQSRPLSFVNTQSVPNVHYHQIPSSLVQNQHEVNDTNVPPRLILPRATENSYPPQYGNVEERMEKLDKKFKRTAVKLSKEEEFPGFYASFKNYVEYAMRQHMFKVNLPEMMLKPESPLSTHYAFVLDPDDEALYRQYLLLNVDQSFHNVNMDGEKVPKILYKLASRCGCIMTITQLTQERTNTVLDFSDPFGKLEGKLKEFLMKSKLNGYSASEATIVEEALAKAPERIIDRLNSIFLDPINIGNPDLEAIKRATELKTIDILAGCVSQLISKNPILKSALRSDYEAQVTENQVNHVNRIQNRTTNGFQTITSARGGSNFNLSGLGSSSGNKSVVCYGCGQLGHKVFDSICPQYAAYKALSKKDKSKFWNQHKKNKGSRGVSKKKKNKKNKKKSNGEDVETDKVDLKIEPGQGTHNANISVHTSERGINELLLPMRRNAAIKRDSIKSDDEKTVRSLTNDGKLKSLMLDSGAEEDLTSHLEYLHNFVTFDPETSDRLSQSTWGLGGQPMKVLGEGTMKVKLTDDASKFTKVVEFKFLYCPGAGGSFLSEAQLIPYAVDFRRMEGVPFLVISH</sequence>
<evidence type="ECO:0000256" key="1">
    <source>
        <dbReference type="SAM" id="MobiDB-lite"/>
    </source>
</evidence>
<organism evidence="2 3">
    <name type="scientific">Ambrosiozyma monospora</name>
    <name type="common">Yeast</name>
    <name type="synonym">Endomycopsis monosporus</name>
    <dbReference type="NCBI Taxonomy" id="43982"/>
    <lineage>
        <taxon>Eukaryota</taxon>
        <taxon>Fungi</taxon>
        <taxon>Dikarya</taxon>
        <taxon>Ascomycota</taxon>
        <taxon>Saccharomycotina</taxon>
        <taxon>Pichiomycetes</taxon>
        <taxon>Pichiales</taxon>
        <taxon>Pichiaceae</taxon>
        <taxon>Ambrosiozyma</taxon>
    </lineage>
</organism>
<keyword evidence="3" id="KW-1185">Reference proteome</keyword>
<reference evidence="2" key="1">
    <citation type="submission" date="2023-04" db="EMBL/GenBank/DDBJ databases">
        <title>Ambrosiozyma monospora NBRC 1965.</title>
        <authorList>
            <person name="Ichikawa N."/>
            <person name="Sato H."/>
            <person name="Tonouchi N."/>
        </authorList>
    </citation>
    <scope>NUCLEOTIDE SEQUENCE</scope>
    <source>
        <strain evidence="2">NBRC 1965</strain>
    </source>
</reference>
<evidence type="ECO:0000313" key="3">
    <source>
        <dbReference type="Proteomes" id="UP001165063"/>
    </source>
</evidence>
<dbReference type="AlphaFoldDB" id="A0A9W7DHS3"/>
<gene>
    <name evidence="2" type="ORF">Amon01_000630900</name>
</gene>
<proteinExistence type="predicted"/>
<feature type="region of interest" description="Disordered" evidence="1">
    <location>
        <begin position="1"/>
        <end position="45"/>
    </location>
</feature>
<accession>A0A9W7DHS3</accession>
<feature type="compositionally biased region" description="Polar residues" evidence="1">
    <location>
        <begin position="8"/>
        <end position="43"/>
    </location>
</feature>
<feature type="compositionally biased region" description="Basic residues" evidence="1">
    <location>
        <begin position="447"/>
        <end position="470"/>
    </location>
</feature>